<organism evidence="4 5">
    <name type="scientific">Tilletia caries</name>
    <name type="common">wheat bunt fungus</name>
    <dbReference type="NCBI Taxonomy" id="13290"/>
    <lineage>
        <taxon>Eukaryota</taxon>
        <taxon>Fungi</taxon>
        <taxon>Dikarya</taxon>
        <taxon>Basidiomycota</taxon>
        <taxon>Ustilaginomycotina</taxon>
        <taxon>Exobasidiomycetes</taxon>
        <taxon>Tilletiales</taxon>
        <taxon>Tilletiaceae</taxon>
        <taxon>Tilletia</taxon>
    </lineage>
</organism>
<dbReference type="InterPro" id="IPR046700">
    <property type="entry name" value="DUF6570"/>
</dbReference>
<dbReference type="InterPro" id="IPR051055">
    <property type="entry name" value="PIF1_helicase"/>
</dbReference>
<reference evidence="4" key="1">
    <citation type="submission" date="2020-10" db="EMBL/GenBank/DDBJ databases">
        <authorList>
            <person name="Sedaghatjoo S."/>
        </authorList>
    </citation>
    <scope>NUCLEOTIDE SEQUENCE</scope>
    <source>
        <strain evidence="4">AZH3</strain>
    </source>
</reference>
<feature type="compositionally biased region" description="Low complexity" evidence="1">
    <location>
        <begin position="1396"/>
        <end position="1413"/>
    </location>
</feature>
<protein>
    <recommendedName>
        <fullName evidence="6">ATP-dependent DNA helicase</fullName>
    </recommendedName>
</protein>
<dbReference type="PANTHER" id="PTHR47642:SF6">
    <property type="entry name" value="ATP-DEPENDENT DNA HELICASE"/>
    <property type="match status" value="1"/>
</dbReference>
<dbReference type="CDD" id="cd18809">
    <property type="entry name" value="SF1_C_RecD"/>
    <property type="match status" value="1"/>
</dbReference>
<keyword evidence="5" id="KW-1185">Reference proteome</keyword>
<feature type="domain" description="DUF6570" evidence="3">
    <location>
        <begin position="125"/>
        <end position="264"/>
    </location>
</feature>
<accession>A0ABN7J770</accession>
<feature type="region of interest" description="Disordered" evidence="1">
    <location>
        <begin position="581"/>
        <end position="602"/>
    </location>
</feature>
<evidence type="ECO:0000313" key="4">
    <source>
        <dbReference type="EMBL" id="CAD6950520.1"/>
    </source>
</evidence>
<dbReference type="Pfam" id="PF14214">
    <property type="entry name" value="Helitron_like_N"/>
    <property type="match status" value="1"/>
</dbReference>
<dbReference type="Pfam" id="PF20209">
    <property type="entry name" value="DUF6570"/>
    <property type="match status" value="1"/>
</dbReference>
<feature type="region of interest" description="Disordered" evidence="1">
    <location>
        <begin position="1513"/>
        <end position="1534"/>
    </location>
</feature>
<evidence type="ECO:0000259" key="3">
    <source>
        <dbReference type="Pfam" id="PF20209"/>
    </source>
</evidence>
<feature type="compositionally biased region" description="Polar residues" evidence="1">
    <location>
        <begin position="1698"/>
        <end position="1739"/>
    </location>
</feature>
<dbReference type="Proteomes" id="UP000836402">
    <property type="component" value="Unassembled WGS sequence"/>
</dbReference>
<dbReference type="InterPro" id="IPR025476">
    <property type="entry name" value="Helitron_helicase-like"/>
</dbReference>
<dbReference type="PANTHER" id="PTHR47642">
    <property type="entry name" value="ATP-DEPENDENT DNA HELICASE"/>
    <property type="match status" value="1"/>
</dbReference>
<proteinExistence type="predicted"/>
<evidence type="ECO:0000259" key="2">
    <source>
        <dbReference type="Pfam" id="PF14214"/>
    </source>
</evidence>
<evidence type="ECO:0000256" key="1">
    <source>
        <dbReference type="SAM" id="MobiDB-lite"/>
    </source>
</evidence>
<feature type="domain" description="Helitron helicase-like" evidence="2">
    <location>
        <begin position="363"/>
        <end position="528"/>
    </location>
</feature>
<dbReference type="EMBL" id="CAJHJG010005468">
    <property type="protein sequence ID" value="CAD6950520.1"/>
    <property type="molecule type" value="Genomic_DNA"/>
</dbReference>
<dbReference type="InterPro" id="IPR027417">
    <property type="entry name" value="P-loop_NTPase"/>
</dbReference>
<sequence>MLSYQLLSRTKYSSLKADCAQAFKEGTTLKTAATCAVCARRTFSHDLLFTKKHTKCNRFDVTEVSLEALRIIDPFVLSRPGNHFDFQNPFLDGLALDCAGLHLTVSPSQIDICSECKTQLDKVPSRIPPLSLANGNIRGFLPEDLQDCTWLEERLCAKFLASAYVIRLYDFTGVDSPEERPRVMKGHSCAFPLNTMATATKLPWSFSDAGPLVSCLVIGPRKPRPADLRNVFKVRKQKVRALLDYLKANFKDYPQFEVDKAALDSLPEDDVPELFMRHVVYQNEGLVPSLFDQETSGIEPHPGLSEADDIAAENGRTFIEHHGLLDVHGVSVPQHKRAAAALKNATGLERPDLIIKHETVKRVADHVALGGSLRSLTGEEQTIFTLLKKCELISVKVPGSKAIMNRARADIRSYVGEHGIFQLFLTLNPRPEHAPSFQIFFGDTTVELNLRAPQMPPHSTRAIRVADDPVAAAGYFHFQVAAIFQYLFGWDIRSKASTPEGGILGRLSAFFLVKEHTMRGQLHGHALLWLEGGLNPGDLRRKLHQDEEFQSRYLAFMDDIIHHHLPDAPDDEDVIMAEVGEGDHSRSPSNLKRDPRQEMPPSPLDEHYAEEFREDHRLLGEALQRHQQPKFDPETNSVHLRVKDPDINWHNPELPVATRYNHDLKSVQSGRSSAAAAAYITSYATKSDETPANQISMINTVFQRLEEHSEVSVETKTLLSKCVMQFGRERQLHAQQVATYVRDLGDTMQSHQTVPMLSGSMISKVYRLWGNPRDSTLDSSSMPDVDMAVIPNSGISEMANQQVEPGADVADSEAGDSEEMQYLSSGGLAHQVDDYLRRGTTLKYVVFYVFVRYSHLVLQPKKPNKSHHRLDESHPNFKTHFHRYNVDRPRGIPRMISKSDGTQSHGDPYCAAMLTHFRPFSIHSPIKAQHATYEDIFATTAFSASAIKVMSNWAALMECDDARDEEQLLRRKREATRDAHNDEAMQLTAEDGIDDPEADINTDALRKQERTQSMETTDFVGALSGSGWFEATSHILPTEPVSTTHLCPPFSNSRKRQWTKEQNDVEAAQKAERTVAKASSGVLSRDLGFEEHFKSADTLLSAALDFDDVSRPEIPPDTEVMADIDQALRIGTQKLDEPFGGINVIFAGDLCQLPPVASSPLYTVKSGAAQSAEVRTKIELGRAAWLQLVEVVDFDQQMRMKDPQMAETLSRLRLRECTEAYADLFNGNVLRSRSNKAGATLQAHTGAIALARTNETVRVLNLRKAAVQAQSTSNTLVISHAQDSSTSKLSETQRRALLSYNGSARSRSAIGRVPLFVGMPVVYRGPNISVTLGITNGTFATVAGWDLERDEWGLTVPRGVVLQFSPGAKWTMTGLPSGCLPISPGTSTFNFLNTGSTTPTSTTQGASTTTASQRVSRKQFPVQPGFAMTIHSAQGVTSDSGVIVDLRSGGFEAYVAASRATSKEAVFLVAPTSIHQLNQPTLPRPLKSELTRLHSIASNTRQEHDNGNWRLLKRRAPSNSPTSPSKRRCTSAPSHLPIPRALYPSLITLFSSLTMDTYPFRNSLAILTTLGRCTSTHPGDVLAYRKAVSTIVLSHSTPQPSNPPPLHRLIDAIMRLLATGVPAHEDIAPAYYAAVNTVLSLRPFPSQTPREDYTLDVIDIIADSDGSDDGEQPLSEHSGPIVQPSDATLDEPTIASAARSSSNDAIQPSNSTSDALTIASASESTSDTVTQPPSSSNTWDGNIDLASFLASGNSSNLLNGASPFPFQQQTPQPIPSTWFITYVP</sequence>
<gene>
    <name evidence="4" type="ORF">JKIAZH3_G9093</name>
</gene>
<feature type="region of interest" description="Disordered" evidence="1">
    <location>
        <begin position="1396"/>
        <end position="1416"/>
    </location>
</feature>
<evidence type="ECO:0008006" key="6">
    <source>
        <dbReference type="Google" id="ProtNLM"/>
    </source>
</evidence>
<evidence type="ECO:0000313" key="5">
    <source>
        <dbReference type="Proteomes" id="UP000836402"/>
    </source>
</evidence>
<feature type="compositionally biased region" description="Basic and acidic residues" evidence="1">
    <location>
        <begin position="581"/>
        <end position="597"/>
    </location>
</feature>
<feature type="region of interest" description="Disordered" evidence="1">
    <location>
        <begin position="1664"/>
        <end position="1739"/>
    </location>
</feature>
<comment type="caution">
    <text evidence="4">The sequence shown here is derived from an EMBL/GenBank/DDBJ whole genome shotgun (WGS) entry which is preliminary data.</text>
</comment>
<name>A0ABN7J770_9BASI</name>
<dbReference type="SUPFAM" id="SSF52540">
    <property type="entry name" value="P-loop containing nucleoside triphosphate hydrolases"/>
    <property type="match status" value="1"/>
</dbReference>